<keyword evidence="3" id="KW-1185">Reference proteome</keyword>
<organism evidence="2 3">
    <name type="scientific">Actinoalloteichus fjordicus</name>
    <dbReference type="NCBI Taxonomy" id="1612552"/>
    <lineage>
        <taxon>Bacteria</taxon>
        <taxon>Bacillati</taxon>
        <taxon>Actinomycetota</taxon>
        <taxon>Actinomycetes</taxon>
        <taxon>Pseudonocardiales</taxon>
        <taxon>Pseudonocardiaceae</taxon>
        <taxon>Actinoalloteichus</taxon>
    </lineage>
</organism>
<dbReference type="RefSeq" id="WP_075741930.1">
    <property type="nucleotide sequence ID" value="NZ_CP016076.1"/>
</dbReference>
<reference evidence="3" key="1">
    <citation type="submission" date="2016-06" db="EMBL/GenBank/DDBJ databases">
        <title>Complete genome sequence of Actinoalloteichus fjordicus DSM 46855 (=ADI127-17), type strain of the new species Actinoalloteichus fjordicus.</title>
        <authorList>
            <person name="Ruckert C."/>
            <person name="Nouioui I."/>
            <person name="Willmese J."/>
            <person name="van Wezel G."/>
            <person name="Klenk H.-P."/>
            <person name="Kalinowski J."/>
            <person name="Zotchev S.B."/>
        </authorList>
    </citation>
    <scope>NUCLEOTIDE SEQUENCE [LARGE SCALE GENOMIC DNA]</scope>
    <source>
        <strain evidence="3">ADI127-7</strain>
    </source>
</reference>
<dbReference type="EMBL" id="CP016076">
    <property type="protein sequence ID" value="APU16397.1"/>
    <property type="molecule type" value="Genomic_DNA"/>
</dbReference>
<dbReference type="SUPFAM" id="SSF51182">
    <property type="entry name" value="RmlC-like cupins"/>
    <property type="match status" value="1"/>
</dbReference>
<feature type="domain" description="Cupin type-1" evidence="1">
    <location>
        <begin position="40"/>
        <end position="105"/>
    </location>
</feature>
<dbReference type="CDD" id="cd02208">
    <property type="entry name" value="cupin_RmlC-like"/>
    <property type="match status" value="1"/>
</dbReference>
<evidence type="ECO:0000313" key="3">
    <source>
        <dbReference type="Proteomes" id="UP000185511"/>
    </source>
</evidence>
<accession>A0AAC9LGM3</accession>
<proteinExistence type="predicted"/>
<sequence>MTAESSPYRDGDALLLPGGVGVSQLDVYDWPTADDSHGGSPHMHLTCMEAYVVVGGEGAVQTLTAGGQQESELRPGTTLWFTPGTIHRLINSADLRIVVVMQNNGLPEAGDAVFTFPPEILDDPAAYAQAATLPSPAVEGHAAAEAAARARRDLAIEGFGRLRDEIAAGRDEALLRFHEQALALVGGKLADWEQRWRAGALAEAERTGAQLAALKSGDVSRLRAAEIRQIVPRDDRRLGMCGRLTTYPVERANEVGGTRPDAG</sequence>
<dbReference type="Proteomes" id="UP000185511">
    <property type="component" value="Chromosome"/>
</dbReference>
<dbReference type="Pfam" id="PF00190">
    <property type="entry name" value="Cupin_1"/>
    <property type="match status" value="1"/>
</dbReference>
<evidence type="ECO:0000259" key="1">
    <source>
        <dbReference type="Pfam" id="PF00190"/>
    </source>
</evidence>
<dbReference type="AlphaFoldDB" id="A0AAC9LGM3"/>
<dbReference type="InterPro" id="IPR011051">
    <property type="entry name" value="RmlC_Cupin_sf"/>
</dbReference>
<dbReference type="KEGG" id="acad:UA74_21875"/>
<dbReference type="Gene3D" id="2.60.120.10">
    <property type="entry name" value="Jelly Rolls"/>
    <property type="match status" value="1"/>
</dbReference>
<protein>
    <submittedName>
        <fullName evidence="2">Cupin domain-containing protein</fullName>
    </submittedName>
</protein>
<gene>
    <name evidence="2" type="ORF">UA74_21875</name>
</gene>
<evidence type="ECO:0000313" key="2">
    <source>
        <dbReference type="EMBL" id="APU16397.1"/>
    </source>
</evidence>
<name>A0AAC9LGM3_9PSEU</name>
<dbReference type="InterPro" id="IPR014710">
    <property type="entry name" value="RmlC-like_jellyroll"/>
</dbReference>
<dbReference type="InterPro" id="IPR006045">
    <property type="entry name" value="Cupin_1"/>
</dbReference>